<dbReference type="GO" id="GO:0004930">
    <property type="term" value="F:G protein-coupled receptor activity"/>
    <property type="evidence" value="ECO:0007669"/>
    <property type="project" value="UniProtKB-KW"/>
</dbReference>
<dbReference type="PROSITE" id="PS50262">
    <property type="entry name" value="G_PROTEIN_RECEP_F1_2"/>
    <property type="match status" value="1"/>
</dbReference>
<evidence type="ECO:0000256" key="5">
    <source>
        <dbReference type="ARBA" id="ARBA00023136"/>
    </source>
</evidence>
<keyword evidence="7" id="KW-0807">Transducer</keyword>
<keyword evidence="2 8" id="KW-0812">Transmembrane</keyword>
<keyword evidence="6" id="KW-0675">Receptor</keyword>
<evidence type="ECO:0000256" key="2">
    <source>
        <dbReference type="ARBA" id="ARBA00022692"/>
    </source>
</evidence>
<evidence type="ECO:0000256" key="4">
    <source>
        <dbReference type="ARBA" id="ARBA00023040"/>
    </source>
</evidence>
<feature type="transmembrane region" description="Helical" evidence="8">
    <location>
        <begin position="55"/>
        <end position="79"/>
    </location>
</feature>
<dbReference type="PRINTS" id="PR00237">
    <property type="entry name" value="GPCRRHODOPSN"/>
</dbReference>
<evidence type="ECO:0000256" key="7">
    <source>
        <dbReference type="ARBA" id="ARBA00023224"/>
    </source>
</evidence>
<evidence type="ECO:0000256" key="3">
    <source>
        <dbReference type="ARBA" id="ARBA00022989"/>
    </source>
</evidence>
<accession>A0A1X7TTT8</accession>
<dbReference type="Gene3D" id="1.20.1070.10">
    <property type="entry name" value="Rhodopsin 7-helix transmembrane proteins"/>
    <property type="match status" value="1"/>
</dbReference>
<feature type="domain" description="G-protein coupled receptors family 1 profile" evidence="9">
    <location>
        <begin position="34"/>
        <end position="229"/>
    </location>
</feature>
<feature type="transmembrane region" description="Helical" evidence="8">
    <location>
        <begin position="20"/>
        <end position="43"/>
    </location>
</feature>
<evidence type="ECO:0000259" key="9">
    <source>
        <dbReference type="PROSITE" id="PS50262"/>
    </source>
</evidence>
<evidence type="ECO:0000256" key="6">
    <source>
        <dbReference type="ARBA" id="ARBA00023170"/>
    </source>
</evidence>
<reference evidence="10" key="1">
    <citation type="submission" date="2017-05" db="UniProtKB">
        <authorList>
            <consortium name="EnsemblMetazoa"/>
        </authorList>
    </citation>
    <scope>IDENTIFICATION</scope>
</reference>
<feature type="transmembrane region" description="Helical" evidence="8">
    <location>
        <begin position="139"/>
        <end position="161"/>
    </location>
</feature>
<sequence length="324" mass="36318">MSIQSENNFTLNDDVNGPVLAAVFATEMILALIANGVVLLITITQRNSWKQSSTIFFTSLILAHLVLNLLYLPFTIIALAAGEWIFGSTDEEKRETCDFVAYTLWYSIPVITITLAAISFDRFLFIVKPHLHKQFMRPWVALTLTLAIWILSAVVTFTPFIKGSGAAFIYEGSHVWTFCFTRKFIHNQSEIAGDNVYASRKKRLFGIFGAMLIVYGLCFTPGIINYAVVRPPQRDRVNYPVSSNNNSSGSKTEINRIGTSTQLTMSLDNALNTEHSSTTVNKENHFKIRVMTLAVPKLVKLKLVTVTVNKCKVYFAIDVNLFPV</sequence>
<dbReference type="OrthoDB" id="5983033at2759"/>
<dbReference type="Pfam" id="PF00001">
    <property type="entry name" value="7tm_1"/>
    <property type="match status" value="1"/>
</dbReference>
<dbReference type="PANTHER" id="PTHR24240">
    <property type="entry name" value="OPSIN"/>
    <property type="match status" value="1"/>
</dbReference>
<keyword evidence="3 8" id="KW-1133">Transmembrane helix</keyword>
<organism evidence="10">
    <name type="scientific">Amphimedon queenslandica</name>
    <name type="common">Sponge</name>
    <dbReference type="NCBI Taxonomy" id="400682"/>
    <lineage>
        <taxon>Eukaryota</taxon>
        <taxon>Metazoa</taxon>
        <taxon>Porifera</taxon>
        <taxon>Demospongiae</taxon>
        <taxon>Heteroscleromorpha</taxon>
        <taxon>Haplosclerida</taxon>
        <taxon>Niphatidae</taxon>
        <taxon>Amphimedon</taxon>
    </lineage>
</organism>
<evidence type="ECO:0000256" key="8">
    <source>
        <dbReference type="SAM" id="Phobius"/>
    </source>
</evidence>
<dbReference type="InParanoid" id="A0A1X7TTT8"/>
<comment type="subcellular location">
    <subcellularLocation>
        <location evidence="1">Membrane</location>
        <topology evidence="1">Multi-pass membrane protein</topology>
    </subcellularLocation>
</comment>
<dbReference type="SUPFAM" id="SSF81321">
    <property type="entry name" value="Family A G protein-coupled receptor-like"/>
    <property type="match status" value="1"/>
</dbReference>
<dbReference type="EnsemblMetazoa" id="Aqu2.1.18594_001">
    <property type="protein sequence ID" value="Aqu2.1.18594_001"/>
    <property type="gene ID" value="Aqu2.1.18594"/>
</dbReference>
<feature type="transmembrane region" description="Helical" evidence="8">
    <location>
        <begin position="99"/>
        <end position="118"/>
    </location>
</feature>
<dbReference type="InterPro" id="IPR017452">
    <property type="entry name" value="GPCR_Rhodpsn_7TM"/>
</dbReference>
<dbReference type="InterPro" id="IPR000276">
    <property type="entry name" value="GPCR_Rhodpsn"/>
</dbReference>
<keyword evidence="5 8" id="KW-0472">Membrane</keyword>
<evidence type="ECO:0000256" key="1">
    <source>
        <dbReference type="ARBA" id="ARBA00004141"/>
    </source>
</evidence>
<dbReference type="FunCoup" id="A0A1X7TTT8">
    <property type="interactions" value="174"/>
</dbReference>
<evidence type="ECO:0000313" key="10">
    <source>
        <dbReference type="EnsemblMetazoa" id="Aqu2.1.18594_001"/>
    </source>
</evidence>
<dbReference type="GO" id="GO:0016020">
    <property type="term" value="C:membrane"/>
    <property type="evidence" value="ECO:0007669"/>
    <property type="project" value="UniProtKB-SubCell"/>
</dbReference>
<name>A0A1X7TTT8_AMPQE</name>
<dbReference type="InterPro" id="IPR050125">
    <property type="entry name" value="GPCR_opsins"/>
</dbReference>
<dbReference type="AlphaFoldDB" id="A0A1X7TTT8"/>
<feature type="transmembrane region" description="Helical" evidence="8">
    <location>
        <begin position="204"/>
        <end position="228"/>
    </location>
</feature>
<keyword evidence="4" id="KW-0297">G-protein coupled receptor</keyword>
<protein>
    <recommendedName>
        <fullName evidence="9">G-protein coupled receptors family 1 profile domain-containing protein</fullName>
    </recommendedName>
</protein>
<dbReference type="CDD" id="cd00637">
    <property type="entry name" value="7tm_classA_rhodopsin-like"/>
    <property type="match status" value="1"/>
</dbReference>
<proteinExistence type="predicted"/>
<dbReference type="STRING" id="400682.A0A1X7TTT8"/>